<gene>
    <name evidence="2" type="ORF">BpHYR1_009074</name>
</gene>
<reference evidence="2 3" key="1">
    <citation type="journal article" date="2018" name="Sci. Rep.">
        <title>Genomic signatures of local adaptation to the degree of environmental predictability in rotifers.</title>
        <authorList>
            <person name="Franch-Gras L."/>
            <person name="Hahn C."/>
            <person name="Garcia-Roger E.M."/>
            <person name="Carmona M.J."/>
            <person name="Serra M."/>
            <person name="Gomez A."/>
        </authorList>
    </citation>
    <scope>NUCLEOTIDE SEQUENCE [LARGE SCALE GENOMIC DNA]</scope>
    <source>
        <strain evidence="2">HYR1</strain>
    </source>
</reference>
<evidence type="ECO:0000313" key="2">
    <source>
        <dbReference type="EMBL" id="RNA12589.1"/>
    </source>
</evidence>
<organism evidence="2 3">
    <name type="scientific">Brachionus plicatilis</name>
    <name type="common">Marine rotifer</name>
    <name type="synonym">Brachionus muelleri</name>
    <dbReference type="NCBI Taxonomy" id="10195"/>
    <lineage>
        <taxon>Eukaryota</taxon>
        <taxon>Metazoa</taxon>
        <taxon>Spiralia</taxon>
        <taxon>Gnathifera</taxon>
        <taxon>Rotifera</taxon>
        <taxon>Eurotatoria</taxon>
        <taxon>Monogononta</taxon>
        <taxon>Pseudotrocha</taxon>
        <taxon>Ploima</taxon>
        <taxon>Brachionidae</taxon>
        <taxon>Brachionus</taxon>
    </lineage>
</organism>
<proteinExistence type="predicted"/>
<name>A0A3M7QMT2_BRAPC</name>
<sequence>MLRTTLMPRPPPPCAALKIMGSPCSWANFFASATSLIGLAVPGMTLRPASIAAFLASVLFPIRNMTSGEGPTKRMPFSKQALANSPDSDNRP</sequence>
<keyword evidence="3" id="KW-1185">Reference proteome</keyword>
<feature type="region of interest" description="Disordered" evidence="1">
    <location>
        <begin position="68"/>
        <end position="92"/>
    </location>
</feature>
<feature type="compositionally biased region" description="Polar residues" evidence="1">
    <location>
        <begin position="81"/>
        <end position="92"/>
    </location>
</feature>
<evidence type="ECO:0000313" key="3">
    <source>
        <dbReference type="Proteomes" id="UP000276133"/>
    </source>
</evidence>
<dbReference type="EMBL" id="REGN01005653">
    <property type="protein sequence ID" value="RNA12589.1"/>
    <property type="molecule type" value="Genomic_DNA"/>
</dbReference>
<protein>
    <submittedName>
        <fullName evidence="2">Uncharacterized protein</fullName>
    </submittedName>
</protein>
<accession>A0A3M7QMT2</accession>
<dbReference type="AlphaFoldDB" id="A0A3M7QMT2"/>
<dbReference type="Proteomes" id="UP000276133">
    <property type="component" value="Unassembled WGS sequence"/>
</dbReference>
<evidence type="ECO:0000256" key="1">
    <source>
        <dbReference type="SAM" id="MobiDB-lite"/>
    </source>
</evidence>
<comment type="caution">
    <text evidence="2">The sequence shown here is derived from an EMBL/GenBank/DDBJ whole genome shotgun (WGS) entry which is preliminary data.</text>
</comment>